<feature type="non-terminal residue" evidence="1">
    <location>
        <position position="1"/>
    </location>
</feature>
<evidence type="ECO:0000313" key="2">
    <source>
        <dbReference type="Proteomes" id="UP000092124"/>
    </source>
</evidence>
<dbReference type="AlphaFoldDB" id="A0A1A6GVQ5"/>
<protein>
    <submittedName>
        <fullName evidence="1">Uncharacterized protein</fullName>
    </submittedName>
</protein>
<dbReference type="EMBL" id="LZPO01066482">
    <property type="protein sequence ID" value="OBS70024.1"/>
    <property type="molecule type" value="Genomic_DNA"/>
</dbReference>
<evidence type="ECO:0000313" key="1">
    <source>
        <dbReference type="EMBL" id="OBS70024.1"/>
    </source>
</evidence>
<organism evidence="1 2">
    <name type="scientific">Neotoma lepida</name>
    <name type="common">Desert woodrat</name>
    <dbReference type="NCBI Taxonomy" id="56216"/>
    <lineage>
        <taxon>Eukaryota</taxon>
        <taxon>Metazoa</taxon>
        <taxon>Chordata</taxon>
        <taxon>Craniata</taxon>
        <taxon>Vertebrata</taxon>
        <taxon>Euteleostomi</taxon>
        <taxon>Mammalia</taxon>
        <taxon>Eutheria</taxon>
        <taxon>Euarchontoglires</taxon>
        <taxon>Glires</taxon>
        <taxon>Rodentia</taxon>
        <taxon>Myomorpha</taxon>
        <taxon>Muroidea</taxon>
        <taxon>Cricetidae</taxon>
        <taxon>Neotominae</taxon>
        <taxon>Neotoma</taxon>
    </lineage>
</organism>
<accession>A0A1A6GVQ5</accession>
<proteinExistence type="predicted"/>
<feature type="non-terminal residue" evidence="1">
    <location>
        <position position="118"/>
    </location>
</feature>
<name>A0A1A6GVQ5_NEOLE</name>
<dbReference type="Proteomes" id="UP000092124">
    <property type="component" value="Unassembled WGS sequence"/>
</dbReference>
<gene>
    <name evidence="1" type="ORF">A6R68_01435</name>
</gene>
<sequence length="118" mass="13708">PQRTGRRSASVFCFCIVGINLRVINLAIRGSVFLDRQILLFLQSGGPKELVDSTNFLISLSKMISTNCFQKALKQGRSNEPRTRRKRFQNMLKFWPRAYRNLKKNIRNKLPRDEGCPH</sequence>
<keyword evidence="2" id="KW-1185">Reference proteome</keyword>
<reference evidence="1 2" key="1">
    <citation type="submission" date="2016-06" db="EMBL/GenBank/DDBJ databases">
        <title>The Draft Genome Sequence and Annotation of the Desert Woodrat Neotoma lepida.</title>
        <authorList>
            <person name="Campbell M."/>
            <person name="Oakeson K.F."/>
            <person name="Yandell M."/>
            <person name="Halpert J.R."/>
            <person name="Dearing D."/>
        </authorList>
    </citation>
    <scope>NUCLEOTIDE SEQUENCE [LARGE SCALE GENOMIC DNA]</scope>
    <source>
        <strain evidence="1">417</strain>
        <tissue evidence="1">Liver</tissue>
    </source>
</reference>
<comment type="caution">
    <text evidence="1">The sequence shown here is derived from an EMBL/GenBank/DDBJ whole genome shotgun (WGS) entry which is preliminary data.</text>
</comment>